<reference evidence="1" key="2">
    <citation type="journal article" date="2015" name="Data Brief">
        <title>Shoot transcriptome of the giant reed, Arundo donax.</title>
        <authorList>
            <person name="Barrero R.A."/>
            <person name="Guerrero F.D."/>
            <person name="Moolhuijzen P."/>
            <person name="Goolsby J.A."/>
            <person name="Tidwell J."/>
            <person name="Bellgard S.E."/>
            <person name="Bellgard M.I."/>
        </authorList>
    </citation>
    <scope>NUCLEOTIDE SEQUENCE</scope>
    <source>
        <tissue evidence="1">Shoot tissue taken approximately 20 cm above the soil surface</tissue>
    </source>
</reference>
<accession>A0A0A9BXP2</accession>
<dbReference type="EMBL" id="GBRH01231955">
    <property type="protein sequence ID" value="JAD65940.1"/>
    <property type="molecule type" value="Transcribed_RNA"/>
</dbReference>
<sequence length="28" mass="3170">MTSTNKLLSKKNTIITCLIQAKICRSLF</sequence>
<evidence type="ECO:0000313" key="1">
    <source>
        <dbReference type="EMBL" id="JAD65940.1"/>
    </source>
</evidence>
<protein>
    <submittedName>
        <fullName evidence="1">Uncharacterized protein</fullName>
    </submittedName>
</protein>
<organism evidence="1">
    <name type="scientific">Arundo donax</name>
    <name type="common">Giant reed</name>
    <name type="synonym">Donax arundinaceus</name>
    <dbReference type="NCBI Taxonomy" id="35708"/>
    <lineage>
        <taxon>Eukaryota</taxon>
        <taxon>Viridiplantae</taxon>
        <taxon>Streptophyta</taxon>
        <taxon>Embryophyta</taxon>
        <taxon>Tracheophyta</taxon>
        <taxon>Spermatophyta</taxon>
        <taxon>Magnoliopsida</taxon>
        <taxon>Liliopsida</taxon>
        <taxon>Poales</taxon>
        <taxon>Poaceae</taxon>
        <taxon>PACMAD clade</taxon>
        <taxon>Arundinoideae</taxon>
        <taxon>Arundineae</taxon>
        <taxon>Arundo</taxon>
    </lineage>
</organism>
<dbReference type="AlphaFoldDB" id="A0A0A9BXP2"/>
<proteinExistence type="predicted"/>
<reference evidence="1" key="1">
    <citation type="submission" date="2014-09" db="EMBL/GenBank/DDBJ databases">
        <authorList>
            <person name="Magalhaes I.L.F."/>
            <person name="Oliveira U."/>
            <person name="Santos F.R."/>
            <person name="Vidigal T.H.D.A."/>
            <person name="Brescovit A.D."/>
            <person name="Santos A.J."/>
        </authorList>
    </citation>
    <scope>NUCLEOTIDE SEQUENCE</scope>
    <source>
        <tissue evidence="1">Shoot tissue taken approximately 20 cm above the soil surface</tissue>
    </source>
</reference>
<name>A0A0A9BXP2_ARUDO</name>